<gene>
    <name evidence="5" type="ORF">D1868_03330</name>
</gene>
<evidence type="ECO:0000256" key="1">
    <source>
        <dbReference type="ARBA" id="ARBA00004651"/>
    </source>
</evidence>
<dbReference type="SUPFAM" id="SSF103473">
    <property type="entry name" value="MFS general substrate transporter"/>
    <property type="match status" value="1"/>
</dbReference>
<feature type="transmembrane region" description="Helical" evidence="4">
    <location>
        <begin position="157"/>
        <end position="176"/>
    </location>
</feature>
<feature type="transmembrane region" description="Helical" evidence="4">
    <location>
        <begin position="126"/>
        <end position="145"/>
    </location>
</feature>
<dbReference type="Proteomes" id="UP000423396">
    <property type="component" value="Chromosome"/>
</dbReference>
<evidence type="ECO:0000313" key="6">
    <source>
        <dbReference type="Proteomes" id="UP000423396"/>
    </source>
</evidence>
<dbReference type="GO" id="GO:0022857">
    <property type="term" value="F:transmembrane transporter activity"/>
    <property type="evidence" value="ECO:0007669"/>
    <property type="project" value="InterPro"/>
</dbReference>
<evidence type="ECO:0000256" key="3">
    <source>
        <dbReference type="ARBA" id="ARBA00022475"/>
    </source>
</evidence>
<keyword evidence="2" id="KW-0813">Transport</keyword>
<feature type="transmembrane region" description="Helical" evidence="4">
    <location>
        <begin position="308"/>
        <end position="327"/>
    </location>
</feature>
<feature type="transmembrane region" description="Helical" evidence="4">
    <location>
        <begin position="255"/>
        <end position="274"/>
    </location>
</feature>
<dbReference type="GeneID" id="42798071"/>
<sequence>MRGIPILLARAVYGISWFFLSPYLPYLIRSINAPHYFVSLIPLSFFASAAIMQVPAAIISTKLGMKRTYTIGLIIMGVSDFLISLFKEPYAVLILYAFTGFGASFFFSSAGGTLAVLNEGRVTTALGLYNAMFAVGGILGLNWGFVDSILGFKLASMFLGSLTALMGIVNWFASYPNSRPNFKVIKDVRVAIIALATSGIWGSYYVVSEYFPSFSFYVLGRSAIITGSISSILLLSSVLGGALSALIERRDKIKWIVITGLLGVIPVISLYTQYYEVGLFIMGFFNEMSISVIYSLVVDIVKSDNSSLSLAVVNAIQIGIGMNELIIPSIAGFYVWVVVCLVSTLPLFLLNLVRQSI</sequence>
<evidence type="ECO:0000256" key="2">
    <source>
        <dbReference type="ARBA" id="ARBA00022448"/>
    </source>
</evidence>
<evidence type="ECO:0000256" key="4">
    <source>
        <dbReference type="SAM" id="Phobius"/>
    </source>
</evidence>
<dbReference type="KEGG" id="sazo:D1868_03330"/>
<feature type="transmembrane region" description="Helical" evidence="4">
    <location>
        <begin position="280"/>
        <end position="301"/>
    </location>
</feature>
<feature type="transmembrane region" description="Helical" evidence="4">
    <location>
        <begin position="68"/>
        <end position="86"/>
    </location>
</feature>
<dbReference type="InterPro" id="IPR036259">
    <property type="entry name" value="MFS_trans_sf"/>
</dbReference>
<feature type="transmembrane region" description="Helical" evidence="4">
    <location>
        <begin position="36"/>
        <end position="56"/>
    </location>
</feature>
<dbReference type="EMBL" id="CP045483">
    <property type="protein sequence ID" value="QGR19103.1"/>
    <property type="molecule type" value="Genomic_DNA"/>
</dbReference>
<name>A0A650CMV7_9CREN</name>
<proteinExistence type="predicted"/>
<comment type="subcellular location">
    <subcellularLocation>
        <location evidence="1">Cell membrane</location>
        <topology evidence="1">Multi-pass membrane protein</topology>
    </subcellularLocation>
</comment>
<dbReference type="Gene3D" id="1.20.1250.20">
    <property type="entry name" value="MFS general substrate transporter like domains"/>
    <property type="match status" value="2"/>
</dbReference>
<keyword evidence="3" id="KW-1003">Cell membrane</keyword>
<feature type="transmembrane region" description="Helical" evidence="4">
    <location>
        <begin position="188"/>
        <end position="207"/>
    </location>
</feature>
<keyword evidence="4" id="KW-0812">Transmembrane</keyword>
<feature type="transmembrane region" description="Helical" evidence="4">
    <location>
        <begin position="92"/>
        <end position="117"/>
    </location>
</feature>
<dbReference type="PANTHER" id="PTHR43271">
    <property type="entry name" value="BLL2771 PROTEIN"/>
    <property type="match status" value="1"/>
</dbReference>
<evidence type="ECO:0000313" key="5">
    <source>
        <dbReference type="EMBL" id="QGR19103.1"/>
    </source>
</evidence>
<dbReference type="PANTHER" id="PTHR43271:SF2">
    <property type="entry name" value="BLL2771 PROTEIN"/>
    <property type="match status" value="1"/>
</dbReference>
<feature type="transmembrane region" description="Helical" evidence="4">
    <location>
        <begin position="7"/>
        <end position="24"/>
    </location>
</feature>
<dbReference type="Pfam" id="PF07690">
    <property type="entry name" value="MFS_1"/>
    <property type="match status" value="1"/>
</dbReference>
<keyword evidence="6" id="KW-1185">Reference proteome</keyword>
<dbReference type="InterPro" id="IPR011701">
    <property type="entry name" value="MFS"/>
</dbReference>
<dbReference type="OrthoDB" id="200998at2157"/>
<dbReference type="GO" id="GO:0005886">
    <property type="term" value="C:plasma membrane"/>
    <property type="evidence" value="ECO:0007669"/>
    <property type="project" value="UniProtKB-SubCell"/>
</dbReference>
<protein>
    <submittedName>
        <fullName evidence="5">MFS transporter</fullName>
    </submittedName>
</protein>
<organism evidence="5 6">
    <name type="scientific">Stygiolobus azoricus</name>
    <dbReference type="NCBI Taxonomy" id="41675"/>
    <lineage>
        <taxon>Archaea</taxon>
        <taxon>Thermoproteota</taxon>
        <taxon>Thermoprotei</taxon>
        <taxon>Sulfolobales</taxon>
        <taxon>Sulfolobaceae</taxon>
        <taxon>Stygiolobus</taxon>
    </lineage>
</organism>
<keyword evidence="4" id="KW-1133">Transmembrane helix</keyword>
<feature type="transmembrane region" description="Helical" evidence="4">
    <location>
        <begin position="333"/>
        <end position="353"/>
    </location>
</feature>
<feature type="transmembrane region" description="Helical" evidence="4">
    <location>
        <begin position="219"/>
        <end position="243"/>
    </location>
</feature>
<keyword evidence="4" id="KW-0472">Membrane</keyword>
<dbReference type="RefSeq" id="WP_156005524.1">
    <property type="nucleotide sequence ID" value="NZ_CP045483.1"/>
</dbReference>
<dbReference type="AlphaFoldDB" id="A0A650CMV7"/>
<reference evidence="5 6" key="1">
    <citation type="submission" date="2019-10" db="EMBL/GenBank/DDBJ databases">
        <title>Genome Sequences from Six Type Strain Members of the Archaeal Family Sulfolobaceae: Acidianus ambivalens, Acidianus infernus, Metallosphaera prunae, Stygiolobus azoricus, Sulfolobus metallicus, and Sulfurisphaera ohwakuensis.</title>
        <authorList>
            <person name="Counts J.A."/>
            <person name="Kelly R.M."/>
        </authorList>
    </citation>
    <scope>NUCLEOTIDE SEQUENCE [LARGE SCALE GENOMIC DNA]</scope>
    <source>
        <strain evidence="5 6">FC6</strain>
    </source>
</reference>
<accession>A0A650CMV7</accession>